<feature type="region of interest" description="Disordered" evidence="1">
    <location>
        <begin position="347"/>
        <end position="371"/>
    </location>
</feature>
<sequence length="455" mass="50625">MLTTSCLSLKKSLKRRLKTQLLHFEVVTGGITLGGLPIGTDGFHASQLRAKVSTLNEELSKLGLVQHGFMFKTLVRASHLQKLRFFLQGSSPFLPRVQSQIRRFDLSVHLALEKYHRWPSSQYLAAHPDLLEFARFKRELPHSRGGDEFMPSEGLHPAVYYTAIARFLAWYSDQPMSRTLPSPHSLDVHCSRSLRAQKHPLATFFVEAHDFVHNAGAILYRRVKAPAPAADGAAIPPAPAAVPDDAGRPPASVVHIPVYHLRSPLKAFPHRYAQMLDCYLHGMPICQCPTKCDGCQRELDPSVAAHHLQTCKRRSSKLPTAHDNLTRTIRSMLNEAGLQSVIDTVGDPRSRRQVPSHPHGRKMKGDIHIPGIRDRGSEQYEGLMADVTLVHPYIGSSADLTKWGEVNLDALHVAASEKIRKHRAAYAMTTPPRAFIPLAISTDGTLHPDTRNPKP</sequence>
<keyword evidence="5" id="KW-1185">Reference proteome</keyword>
<protein>
    <submittedName>
        <fullName evidence="3 4">Uncharacterized protein</fullName>
    </submittedName>
</protein>
<keyword evidence="2" id="KW-0472">Membrane</keyword>
<dbReference type="RefSeq" id="XP_005828350.1">
    <property type="nucleotide sequence ID" value="XM_005828293.1"/>
</dbReference>
<evidence type="ECO:0000256" key="2">
    <source>
        <dbReference type="SAM" id="Phobius"/>
    </source>
</evidence>
<feature type="compositionally biased region" description="Basic residues" evidence="1">
    <location>
        <begin position="351"/>
        <end position="362"/>
    </location>
</feature>
<dbReference type="KEGG" id="gtt:GUITHDRAFT_112585"/>
<accession>L1IZW9</accession>
<reference evidence="5" key="2">
    <citation type="submission" date="2012-11" db="EMBL/GenBank/DDBJ databases">
        <authorList>
            <person name="Kuo A."/>
            <person name="Curtis B.A."/>
            <person name="Tanifuji G."/>
            <person name="Burki F."/>
            <person name="Gruber A."/>
            <person name="Irimia M."/>
            <person name="Maruyama S."/>
            <person name="Arias M.C."/>
            <person name="Ball S.G."/>
            <person name="Gile G.H."/>
            <person name="Hirakawa Y."/>
            <person name="Hopkins J.F."/>
            <person name="Rensing S.A."/>
            <person name="Schmutz J."/>
            <person name="Symeonidi A."/>
            <person name="Elias M."/>
            <person name="Eveleigh R.J."/>
            <person name="Herman E.K."/>
            <person name="Klute M.J."/>
            <person name="Nakayama T."/>
            <person name="Obornik M."/>
            <person name="Reyes-Prieto A."/>
            <person name="Armbrust E.V."/>
            <person name="Aves S.J."/>
            <person name="Beiko R.G."/>
            <person name="Coutinho P."/>
            <person name="Dacks J.B."/>
            <person name="Durnford D.G."/>
            <person name="Fast N.M."/>
            <person name="Green B.R."/>
            <person name="Grisdale C."/>
            <person name="Hempe F."/>
            <person name="Henrissat B."/>
            <person name="Hoppner M.P."/>
            <person name="Ishida K.-I."/>
            <person name="Kim E."/>
            <person name="Koreny L."/>
            <person name="Kroth P.G."/>
            <person name="Liu Y."/>
            <person name="Malik S.-B."/>
            <person name="Maier U.G."/>
            <person name="McRose D."/>
            <person name="Mock T."/>
            <person name="Neilson J.A."/>
            <person name="Onodera N.T."/>
            <person name="Poole A.M."/>
            <person name="Pritham E.J."/>
            <person name="Richards T.A."/>
            <person name="Rocap G."/>
            <person name="Roy S.W."/>
            <person name="Sarai C."/>
            <person name="Schaack S."/>
            <person name="Shirato S."/>
            <person name="Slamovits C.H."/>
            <person name="Spencer D.F."/>
            <person name="Suzuki S."/>
            <person name="Worden A.Z."/>
            <person name="Zauner S."/>
            <person name="Barry K."/>
            <person name="Bell C."/>
            <person name="Bharti A.K."/>
            <person name="Crow J.A."/>
            <person name="Grimwood J."/>
            <person name="Kramer R."/>
            <person name="Lindquist E."/>
            <person name="Lucas S."/>
            <person name="Salamov A."/>
            <person name="McFadden G.I."/>
            <person name="Lane C.E."/>
            <person name="Keeling P.J."/>
            <person name="Gray M.W."/>
            <person name="Grigoriev I.V."/>
            <person name="Archibald J.M."/>
        </authorList>
    </citation>
    <scope>NUCLEOTIDE SEQUENCE</scope>
    <source>
        <strain evidence="5">CCMP2712</strain>
    </source>
</reference>
<name>L1IZW9_GUITC</name>
<gene>
    <name evidence="3" type="ORF">GUITHDRAFT_112585</name>
</gene>
<dbReference type="GeneID" id="17298008"/>
<dbReference type="EMBL" id="JH993024">
    <property type="protein sequence ID" value="EKX41370.1"/>
    <property type="molecule type" value="Genomic_DNA"/>
</dbReference>
<reference evidence="4" key="3">
    <citation type="submission" date="2015-06" db="UniProtKB">
        <authorList>
            <consortium name="EnsemblProtists"/>
        </authorList>
    </citation>
    <scope>IDENTIFICATION</scope>
</reference>
<evidence type="ECO:0000313" key="4">
    <source>
        <dbReference type="EnsemblProtists" id="EKX41370"/>
    </source>
</evidence>
<dbReference type="Proteomes" id="UP000011087">
    <property type="component" value="Unassembled WGS sequence"/>
</dbReference>
<keyword evidence="2" id="KW-0812">Transmembrane</keyword>
<evidence type="ECO:0000313" key="5">
    <source>
        <dbReference type="Proteomes" id="UP000011087"/>
    </source>
</evidence>
<dbReference type="EnsemblProtists" id="EKX41370">
    <property type="protein sequence ID" value="EKX41370"/>
    <property type="gene ID" value="GUITHDRAFT_112585"/>
</dbReference>
<keyword evidence="2" id="KW-1133">Transmembrane helix</keyword>
<evidence type="ECO:0000313" key="3">
    <source>
        <dbReference type="EMBL" id="EKX41370.1"/>
    </source>
</evidence>
<evidence type="ECO:0000256" key="1">
    <source>
        <dbReference type="SAM" id="MobiDB-lite"/>
    </source>
</evidence>
<dbReference type="HOGENOM" id="CLU_012031_1_0_1"/>
<proteinExistence type="predicted"/>
<dbReference type="AlphaFoldDB" id="L1IZW9"/>
<organism evidence="3">
    <name type="scientific">Guillardia theta (strain CCMP2712)</name>
    <name type="common">Cryptophyte</name>
    <dbReference type="NCBI Taxonomy" id="905079"/>
    <lineage>
        <taxon>Eukaryota</taxon>
        <taxon>Cryptophyceae</taxon>
        <taxon>Pyrenomonadales</taxon>
        <taxon>Geminigeraceae</taxon>
        <taxon>Guillardia</taxon>
    </lineage>
</organism>
<feature type="transmembrane region" description="Helical" evidence="2">
    <location>
        <begin position="21"/>
        <end position="39"/>
    </location>
</feature>
<reference evidence="3 5" key="1">
    <citation type="journal article" date="2012" name="Nature">
        <title>Algal genomes reveal evolutionary mosaicism and the fate of nucleomorphs.</title>
        <authorList>
            <consortium name="DOE Joint Genome Institute"/>
            <person name="Curtis B.A."/>
            <person name="Tanifuji G."/>
            <person name="Burki F."/>
            <person name="Gruber A."/>
            <person name="Irimia M."/>
            <person name="Maruyama S."/>
            <person name="Arias M.C."/>
            <person name="Ball S.G."/>
            <person name="Gile G.H."/>
            <person name="Hirakawa Y."/>
            <person name="Hopkins J.F."/>
            <person name="Kuo A."/>
            <person name="Rensing S.A."/>
            <person name="Schmutz J."/>
            <person name="Symeonidi A."/>
            <person name="Elias M."/>
            <person name="Eveleigh R.J."/>
            <person name="Herman E.K."/>
            <person name="Klute M.J."/>
            <person name="Nakayama T."/>
            <person name="Obornik M."/>
            <person name="Reyes-Prieto A."/>
            <person name="Armbrust E.V."/>
            <person name="Aves S.J."/>
            <person name="Beiko R.G."/>
            <person name="Coutinho P."/>
            <person name="Dacks J.B."/>
            <person name="Durnford D.G."/>
            <person name="Fast N.M."/>
            <person name="Green B.R."/>
            <person name="Grisdale C.J."/>
            <person name="Hempel F."/>
            <person name="Henrissat B."/>
            <person name="Hoppner M.P."/>
            <person name="Ishida K."/>
            <person name="Kim E."/>
            <person name="Koreny L."/>
            <person name="Kroth P.G."/>
            <person name="Liu Y."/>
            <person name="Malik S.B."/>
            <person name="Maier U.G."/>
            <person name="McRose D."/>
            <person name="Mock T."/>
            <person name="Neilson J.A."/>
            <person name="Onodera N.T."/>
            <person name="Poole A.M."/>
            <person name="Pritham E.J."/>
            <person name="Richards T.A."/>
            <person name="Rocap G."/>
            <person name="Roy S.W."/>
            <person name="Sarai C."/>
            <person name="Schaack S."/>
            <person name="Shirato S."/>
            <person name="Slamovits C.H."/>
            <person name="Spencer D.F."/>
            <person name="Suzuki S."/>
            <person name="Worden A.Z."/>
            <person name="Zauner S."/>
            <person name="Barry K."/>
            <person name="Bell C."/>
            <person name="Bharti A.K."/>
            <person name="Crow J.A."/>
            <person name="Grimwood J."/>
            <person name="Kramer R."/>
            <person name="Lindquist E."/>
            <person name="Lucas S."/>
            <person name="Salamov A."/>
            <person name="McFadden G.I."/>
            <person name="Lane C.E."/>
            <person name="Keeling P.J."/>
            <person name="Gray M.W."/>
            <person name="Grigoriev I.V."/>
            <person name="Archibald J.M."/>
        </authorList>
    </citation>
    <scope>NUCLEOTIDE SEQUENCE</scope>
    <source>
        <strain evidence="3 5">CCMP2712</strain>
    </source>
</reference>
<dbReference type="PaxDb" id="55529-EKX41370"/>